<dbReference type="Gene3D" id="3.90.470.20">
    <property type="entry name" value="4'-phosphopantetheinyl transferase domain"/>
    <property type="match status" value="1"/>
</dbReference>
<gene>
    <name evidence="5" type="ORF">LSP00402_LOCUS14251</name>
</gene>
<dbReference type="InterPro" id="IPR055066">
    <property type="entry name" value="AASDHPPT_N"/>
</dbReference>
<evidence type="ECO:0000313" key="5">
    <source>
        <dbReference type="EMBL" id="CAD9770266.1"/>
    </source>
</evidence>
<dbReference type="InterPro" id="IPR050559">
    <property type="entry name" value="P-Pant_transferase_sf"/>
</dbReference>
<proteinExistence type="predicted"/>
<dbReference type="PANTHER" id="PTHR12215:SF10">
    <property type="entry name" value="L-AMINOADIPATE-SEMIALDEHYDE DEHYDROGENASE-PHOSPHOPANTETHEINYL TRANSFERASE"/>
    <property type="match status" value="1"/>
</dbReference>
<evidence type="ECO:0000259" key="3">
    <source>
        <dbReference type="Pfam" id="PF01648"/>
    </source>
</evidence>
<keyword evidence="2" id="KW-0808">Transferase</keyword>
<dbReference type="EMBL" id="HBHP01022889">
    <property type="protein sequence ID" value="CAD9770266.1"/>
    <property type="molecule type" value="Transcribed_RNA"/>
</dbReference>
<dbReference type="GO" id="GO:0005829">
    <property type="term" value="C:cytosol"/>
    <property type="evidence" value="ECO:0007669"/>
    <property type="project" value="TreeGrafter"/>
</dbReference>
<accession>A0A7S2XDX2</accession>
<dbReference type="AlphaFoldDB" id="A0A7S2XDX2"/>
<dbReference type="GO" id="GO:0008897">
    <property type="term" value="F:holo-[acyl-carrier-protein] synthase activity"/>
    <property type="evidence" value="ECO:0007669"/>
    <property type="project" value="UniProtKB-EC"/>
</dbReference>
<dbReference type="InterPro" id="IPR008278">
    <property type="entry name" value="4-PPantetheinyl_Trfase_dom"/>
</dbReference>
<dbReference type="InterPro" id="IPR037143">
    <property type="entry name" value="4-PPantetheinyl_Trfase_dom_sf"/>
</dbReference>
<evidence type="ECO:0000259" key="4">
    <source>
        <dbReference type="Pfam" id="PF22624"/>
    </source>
</evidence>
<dbReference type="PANTHER" id="PTHR12215">
    <property type="entry name" value="PHOSPHOPANTETHEINE TRANSFERASE"/>
    <property type="match status" value="1"/>
</dbReference>
<dbReference type="GO" id="GO:0019878">
    <property type="term" value="P:lysine biosynthetic process via aminoadipic acid"/>
    <property type="evidence" value="ECO:0007669"/>
    <property type="project" value="TreeGrafter"/>
</dbReference>
<organism evidence="5">
    <name type="scientific">Lotharella oceanica</name>
    <dbReference type="NCBI Taxonomy" id="641309"/>
    <lineage>
        <taxon>Eukaryota</taxon>
        <taxon>Sar</taxon>
        <taxon>Rhizaria</taxon>
        <taxon>Cercozoa</taxon>
        <taxon>Chlorarachniophyceae</taxon>
        <taxon>Lotharella</taxon>
    </lineage>
</organism>
<feature type="domain" description="4'-phosphopantetheinyl transferase" evidence="3">
    <location>
        <begin position="93"/>
        <end position="164"/>
    </location>
</feature>
<dbReference type="EC" id="2.7.8.7" evidence="1"/>
<name>A0A7S2XDX2_9EUKA</name>
<evidence type="ECO:0000256" key="1">
    <source>
        <dbReference type="ARBA" id="ARBA00013172"/>
    </source>
</evidence>
<reference evidence="5" key="1">
    <citation type="submission" date="2021-01" db="EMBL/GenBank/DDBJ databases">
        <authorList>
            <person name="Corre E."/>
            <person name="Pelletier E."/>
            <person name="Niang G."/>
            <person name="Scheremetjew M."/>
            <person name="Finn R."/>
            <person name="Kale V."/>
            <person name="Holt S."/>
            <person name="Cochrane G."/>
            <person name="Meng A."/>
            <person name="Brown T."/>
            <person name="Cohen L."/>
        </authorList>
    </citation>
    <scope>NUCLEOTIDE SEQUENCE</scope>
    <source>
        <strain evidence="5">CCMP622</strain>
    </source>
</reference>
<dbReference type="Pfam" id="PF22624">
    <property type="entry name" value="AASDHPPT_N"/>
    <property type="match status" value="1"/>
</dbReference>
<protein>
    <recommendedName>
        <fullName evidence="1">holo-[acyl-carrier-protein] synthase</fullName>
        <ecNumber evidence="1">2.7.8.7</ecNumber>
    </recommendedName>
</protein>
<evidence type="ECO:0000256" key="2">
    <source>
        <dbReference type="ARBA" id="ARBA00022679"/>
    </source>
</evidence>
<dbReference type="SUPFAM" id="SSF56214">
    <property type="entry name" value="4'-phosphopantetheinyl transferase"/>
    <property type="match status" value="2"/>
</dbReference>
<dbReference type="Pfam" id="PF01648">
    <property type="entry name" value="ACPS"/>
    <property type="match status" value="1"/>
</dbReference>
<sequence length="171" mass="18980">MVDTAEKQKIHSLHWFEDARARLAGQLLIRHLACSVLGICPTTLTRQVTERLDSGRPVIIGAPKNFEFSIAHDGNWVVLEAGLGGLAGETPLIGCDVVNTLRETKIERLPRVFTPEEWEQVRAVDDPDGQRIRLMRRWAVKEAVVKALGVGIKFGMNNVHVSLTGEPSHET</sequence>
<dbReference type="GO" id="GO:0000287">
    <property type="term" value="F:magnesium ion binding"/>
    <property type="evidence" value="ECO:0007669"/>
    <property type="project" value="InterPro"/>
</dbReference>
<feature type="domain" description="4'-phosphopantetheinyl transferase N-terminal" evidence="4">
    <location>
        <begin position="2"/>
        <end position="81"/>
    </location>
</feature>